<evidence type="ECO:0000313" key="1">
    <source>
        <dbReference type="EMBL" id="KAL3513055.1"/>
    </source>
</evidence>
<dbReference type="EMBL" id="JBJUIK010000011">
    <property type="protein sequence ID" value="KAL3513055.1"/>
    <property type="molecule type" value="Genomic_DNA"/>
</dbReference>
<evidence type="ECO:0000313" key="2">
    <source>
        <dbReference type="Proteomes" id="UP001630127"/>
    </source>
</evidence>
<proteinExistence type="predicted"/>
<sequence>MLHREEVARTRIVPLENGEDLDCDATIVWGPSTSMFSTRFFNFCSNGGFGLQMKYPNCSLLQFARSSGKRGTTPISTVKWVEEQFAATIRVIFFLHSLGHTATEHLWKLSLELSWRVFNFASTPALSSVG</sequence>
<dbReference type="Proteomes" id="UP001630127">
    <property type="component" value="Unassembled WGS sequence"/>
</dbReference>
<comment type="caution">
    <text evidence="1">The sequence shown here is derived from an EMBL/GenBank/DDBJ whole genome shotgun (WGS) entry which is preliminary data.</text>
</comment>
<keyword evidence="2" id="KW-1185">Reference proteome</keyword>
<organism evidence="1 2">
    <name type="scientific">Cinchona calisaya</name>
    <dbReference type="NCBI Taxonomy" id="153742"/>
    <lineage>
        <taxon>Eukaryota</taxon>
        <taxon>Viridiplantae</taxon>
        <taxon>Streptophyta</taxon>
        <taxon>Embryophyta</taxon>
        <taxon>Tracheophyta</taxon>
        <taxon>Spermatophyta</taxon>
        <taxon>Magnoliopsida</taxon>
        <taxon>eudicotyledons</taxon>
        <taxon>Gunneridae</taxon>
        <taxon>Pentapetalae</taxon>
        <taxon>asterids</taxon>
        <taxon>lamiids</taxon>
        <taxon>Gentianales</taxon>
        <taxon>Rubiaceae</taxon>
        <taxon>Cinchonoideae</taxon>
        <taxon>Cinchoneae</taxon>
        <taxon>Cinchona</taxon>
    </lineage>
</organism>
<accession>A0ABD2Z401</accession>
<protein>
    <submittedName>
        <fullName evidence="1">Uncharacterized protein</fullName>
    </submittedName>
</protein>
<reference evidence="1 2" key="1">
    <citation type="submission" date="2024-11" db="EMBL/GenBank/DDBJ databases">
        <title>A near-complete genome assembly of Cinchona calisaya.</title>
        <authorList>
            <person name="Lian D.C."/>
            <person name="Zhao X.W."/>
            <person name="Wei L."/>
        </authorList>
    </citation>
    <scope>NUCLEOTIDE SEQUENCE [LARGE SCALE GENOMIC DNA]</scope>
    <source>
        <tissue evidence="1">Nenye</tissue>
    </source>
</reference>
<name>A0ABD2Z401_9GENT</name>
<dbReference type="AlphaFoldDB" id="A0ABD2Z401"/>
<gene>
    <name evidence="1" type="ORF">ACH5RR_025772</name>
</gene>